<comment type="caution">
    <text evidence="2">The sequence shown here is derived from an EMBL/GenBank/DDBJ whole genome shotgun (WGS) entry which is preliminary data.</text>
</comment>
<accession>A0A5B7CW48</accession>
<protein>
    <submittedName>
        <fullName evidence="2">Uncharacterized protein</fullName>
    </submittedName>
</protein>
<evidence type="ECO:0000256" key="1">
    <source>
        <dbReference type="SAM" id="MobiDB-lite"/>
    </source>
</evidence>
<name>A0A5B7CW48_PORTR</name>
<sequence length="120" mass="13123">MLAQAFYARQGKALSPRFKTSTSTHIRATFSYTYPHTSTSIPPAPPSPTTSATGRFPRAHYQMSTSSSPPPYFCLVHGYGRHSSEHCRQIAQIRSETDGRRIAGPQPTGEAALPVTKNLC</sequence>
<dbReference type="EMBL" id="VSRR010000274">
    <property type="protein sequence ID" value="MPC13345.1"/>
    <property type="molecule type" value="Genomic_DNA"/>
</dbReference>
<proteinExistence type="predicted"/>
<reference evidence="2 3" key="1">
    <citation type="submission" date="2019-05" db="EMBL/GenBank/DDBJ databases">
        <title>Another draft genome of Portunus trituberculatus and its Hox gene families provides insights of decapod evolution.</title>
        <authorList>
            <person name="Jeong J.-H."/>
            <person name="Song I."/>
            <person name="Kim S."/>
            <person name="Choi T."/>
            <person name="Kim D."/>
            <person name="Ryu S."/>
            <person name="Kim W."/>
        </authorList>
    </citation>
    <scope>NUCLEOTIDE SEQUENCE [LARGE SCALE GENOMIC DNA]</scope>
    <source>
        <tissue evidence="2">Muscle</tissue>
    </source>
</reference>
<keyword evidence="3" id="KW-1185">Reference proteome</keyword>
<gene>
    <name evidence="2" type="ORF">E2C01_006077</name>
</gene>
<evidence type="ECO:0000313" key="2">
    <source>
        <dbReference type="EMBL" id="MPC13345.1"/>
    </source>
</evidence>
<evidence type="ECO:0000313" key="3">
    <source>
        <dbReference type="Proteomes" id="UP000324222"/>
    </source>
</evidence>
<feature type="region of interest" description="Disordered" evidence="1">
    <location>
        <begin position="35"/>
        <end position="55"/>
    </location>
</feature>
<organism evidence="2 3">
    <name type="scientific">Portunus trituberculatus</name>
    <name type="common">Swimming crab</name>
    <name type="synonym">Neptunus trituberculatus</name>
    <dbReference type="NCBI Taxonomy" id="210409"/>
    <lineage>
        <taxon>Eukaryota</taxon>
        <taxon>Metazoa</taxon>
        <taxon>Ecdysozoa</taxon>
        <taxon>Arthropoda</taxon>
        <taxon>Crustacea</taxon>
        <taxon>Multicrustacea</taxon>
        <taxon>Malacostraca</taxon>
        <taxon>Eumalacostraca</taxon>
        <taxon>Eucarida</taxon>
        <taxon>Decapoda</taxon>
        <taxon>Pleocyemata</taxon>
        <taxon>Brachyura</taxon>
        <taxon>Eubrachyura</taxon>
        <taxon>Portunoidea</taxon>
        <taxon>Portunidae</taxon>
        <taxon>Portuninae</taxon>
        <taxon>Portunus</taxon>
    </lineage>
</organism>
<dbReference type="AlphaFoldDB" id="A0A5B7CW48"/>
<dbReference type="Proteomes" id="UP000324222">
    <property type="component" value="Unassembled WGS sequence"/>
</dbReference>